<dbReference type="AlphaFoldDB" id="A0A2N5Y315"/>
<dbReference type="InterPro" id="IPR019534">
    <property type="entry name" value="DUF2452"/>
</dbReference>
<dbReference type="Pfam" id="PF10504">
    <property type="entry name" value="DUF2452"/>
    <property type="match status" value="1"/>
</dbReference>
<sequence>MKNPNPQGKGLVPVLEHWHALQPGTVAAKPAGELLVDYFASALVLSASFAFKPVVGCDYFLYWSGHRWQLSLINPQEWGSRAPGACVGECRLRSDMTWQIVPGEQLKDDSGLQRALANFLDGFLETIGGASSLEQTLPGYVAELPYYQRLLATGLTSSVRQSLRHSGLTDIPGAQWLDHDRVRSLFSHSGNQ</sequence>
<reference evidence="2" key="1">
    <citation type="submission" date="2017-11" db="EMBL/GenBank/DDBJ databases">
        <title>The draft genome sequence of Chromatocurvus sp. F02.</title>
        <authorList>
            <person name="Du Z.-J."/>
            <person name="Chang Y.-Q."/>
        </authorList>
    </citation>
    <scope>NUCLEOTIDE SEQUENCE [LARGE SCALE GENOMIC DNA]</scope>
    <source>
        <strain evidence="2">F02</strain>
    </source>
</reference>
<comment type="caution">
    <text evidence="1">The sequence shown here is derived from an EMBL/GenBank/DDBJ whole genome shotgun (WGS) entry which is preliminary data.</text>
</comment>
<dbReference type="RefSeq" id="WP_101521245.1">
    <property type="nucleotide sequence ID" value="NZ_PKLZ01000007.1"/>
</dbReference>
<name>A0A2N5Y315_9GAMM</name>
<keyword evidence="2" id="KW-1185">Reference proteome</keyword>
<dbReference type="Proteomes" id="UP000234845">
    <property type="component" value="Unassembled WGS sequence"/>
</dbReference>
<evidence type="ECO:0008006" key="3">
    <source>
        <dbReference type="Google" id="ProtNLM"/>
    </source>
</evidence>
<accession>A0A2N5Y315</accession>
<evidence type="ECO:0000313" key="2">
    <source>
        <dbReference type="Proteomes" id="UP000234845"/>
    </source>
</evidence>
<organism evidence="1 2">
    <name type="scientific">Kineobactrum sediminis</name>
    <dbReference type="NCBI Taxonomy" id="1905677"/>
    <lineage>
        <taxon>Bacteria</taxon>
        <taxon>Pseudomonadati</taxon>
        <taxon>Pseudomonadota</taxon>
        <taxon>Gammaproteobacteria</taxon>
        <taxon>Cellvibrionales</taxon>
        <taxon>Halieaceae</taxon>
        <taxon>Kineobactrum</taxon>
    </lineage>
</organism>
<dbReference type="EMBL" id="PKLZ01000007">
    <property type="protein sequence ID" value="PLW82778.1"/>
    <property type="molecule type" value="Genomic_DNA"/>
</dbReference>
<proteinExistence type="predicted"/>
<evidence type="ECO:0000313" key="1">
    <source>
        <dbReference type="EMBL" id="PLW82778.1"/>
    </source>
</evidence>
<dbReference type="OrthoDB" id="662061at2"/>
<gene>
    <name evidence="1" type="ORF">CWI75_09420</name>
</gene>
<protein>
    <recommendedName>
        <fullName evidence="3">DUF2452 domain-containing protein</fullName>
    </recommendedName>
</protein>